<evidence type="ECO:0000313" key="4">
    <source>
        <dbReference type="Proteomes" id="UP000175679"/>
    </source>
</evidence>
<keyword evidence="4" id="KW-1185">Reference proteome</keyword>
<keyword evidence="1 2" id="KW-0238">DNA-binding</keyword>
<comment type="subcellular location">
    <subcellularLocation>
        <location evidence="2">Cytoplasm</location>
        <location evidence="2">Nucleoid</location>
    </subcellularLocation>
</comment>
<dbReference type="Gene3D" id="3.30.1310.10">
    <property type="entry name" value="Nucleoid-associated protein YbaB-like domain"/>
    <property type="match status" value="1"/>
</dbReference>
<dbReference type="InterPro" id="IPR004401">
    <property type="entry name" value="YbaB/EbfC"/>
</dbReference>
<gene>
    <name evidence="3" type="ORF">BIY23_02000</name>
</gene>
<dbReference type="PANTHER" id="PTHR33449:SF1">
    <property type="entry name" value="NUCLEOID-ASSOCIATED PROTEIN YBAB"/>
    <property type="match status" value="1"/>
</dbReference>
<dbReference type="HAMAP" id="MF_00274">
    <property type="entry name" value="DNA_YbaB_EbfC"/>
    <property type="match status" value="1"/>
</dbReference>
<dbReference type="SUPFAM" id="SSF82607">
    <property type="entry name" value="YbaB-like"/>
    <property type="match status" value="1"/>
</dbReference>
<dbReference type="AlphaFoldDB" id="A0A1E7QKU0"/>
<dbReference type="GO" id="GO:0043590">
    <property type="term" value="C:bacterial nucleoid"/>
    <property type="evidence" value="ECO:0007669"/>
    <property type="project" value="UniProtKB-UniRule"/>
</dbReference>
<accession>A0A1E7QKU0</accession>
<name>A0A1E7QKU0_WOLPI</name>
<reference evidence="3 4" key="1">
    <citation type="submission" date="2016-09" db="EMBL/GenBank/DDBJ databases">
        <title>Genomic evidence for plant-parasitic nematodes as the earliest Wolbachia hosts.</title>
        <authorList>
            <person name="Brown A.M."/>
            <person name="Wasala S.K."/>
            <person name="Howe D.K."/>
            <person name="Peetz A.B."/>
            <person name="Zasada I.A."/>
            <person name="Denver D.R."/>
        </authorList>
    </citation>
    <scope>NUCLEOTIDE SEQUENCE [LARGE SCALE GENOMIC DNA]</scope>
    <source>
        <strain evidence="4">wPpe</strain>
    </source>
</reference>
<dbReference type="EMBL" id="MJMG01000005">
    <property type="protein sequence ID" value="OEY86829.1"/>
    <property type="molecule type" value="Genomic_DNA"/>
</dbReference>
<organism evidence="3 4">
    <name type="scientific">Wolbachia pipientis</name>
    <dbReference type="NCBI Taxonomy" id="955"/>
    <lineage>
        <taxon>Bacteria</taxon>
        <taxon>Pseudomonadati</taxon>
        <taxon>Pseudomonadota</taxon>
        <taxon>Alphaproteobacteria</taxon>
        <taxon>Rickettsiales</taxon>
        <taxon>Anaplasmataceae</taxon>
        <taxon>Wolbachieae</taxon>
        <taxon>Wolbachia</taxon>
    </lineage>
</organism>
<evidence type="ECO:0000256" key="2">
    <source>
        <dbReference type="HAMAP-Rule" id="MF_00274"/>
    </source>
</evidence>
<comment type="subunit">
    <text evidence="2">Homodimer.</text>
</comment>
<proteinExistence type="inferred from homology"/>
<dbReference type="InterPro" id="IPR036894">
    <property type="entry name" value="YbaB-like_sf"/>
</dbReference>
<comment type="caution">
    <text evidence="3">The sequence shown here is derived from an EMBL/GenBank/DDBJ whole genome shotgun (WGS) entry which is preliminary data.</text>
</comment>
<dbReference type="Proteomes" id="UP000175679">
    <property type="component" value="Unassembled WGS sequence"/>
</dbReference>
<dbReference type="GO" id="GO:0003677">
    <property type="term" value="F:DNA binding"/>
    <property type="evidence" value="ECO:0007669"/>
    <property type="project" value="UniProtKB-UniRule"/>
</dbReference>
<evidence type="ECO:0000313" key="3">
    <source>
        <dbReference type="EMBL" id="OEY86829.1"/>
    </source>
</evidence>
<dbReference type="PIRSF" id="PIRSF004555">
    <property type="entry name" value="UCP004555"/>
    <property type="match status" value="1"/>
</dbReference>
<comment type="function">
    <text evidence="2">Binds to DNA and alters its conformation. May be involved in regulation of gene expression, nucleoid organization and DNA protection.</text>
</comment>
<evidence type="ECO:0000256" key="1">
    <source>
        <dbReference type="ARBA" id="ARBA00023125"/>
    </source>
</evidence>
<comment type="similarity">
    <text evidence="2">Belongs to the YbaB/EbfC family.</text>
</comment>
<keyword evidence="2" id="KW-0963">Cytoplasm</keyword>
<dbReference type="GO" id="GO:0005829">
    <property type="term" value="C:cytosol"/>
    <property type="evidence" value="ECO:0007669"/>
    <property type="project" value="TreeGrafter"/>
</dbReference>
<dbReference type="NCBIfam" id="TIGR00103">
    <property type="entry name" value="DNA_YbaB_EbfC"/>
    <property type="match status" value="1"/>
</dbReference>
<dbReference type="PANTHER" id="PTHR33449">
    <property type="entry name" value="NUCLEOID-ASSOCIATED PROTEIN YBAB"/>
    <property type="match status" value="1"/>
</dbReference>
<protein>
    <recommendedName>
        <fullName evidence="2">Nucleoid-associated protein BIY23_02000</fullName>
    </recommendedName>
</protein>
<sequence>MIKQVQEMQKKLEEAQKKFVGTEVQGISGGGKVSVIVVVVKIGKYRVKKVNIDEELKNEEMEVIADLVIAACNDALKKLEEESDKFGGAAAGCLPPGLNLPF</sequence>
<dbReference type="Pfam" id="PF02575">
    <property type="entry name" value="YbaB_DNA_bd"/>
    <property type="match status" value="1"/>
</dbReference>